<proteinExistence type="predicted"/>
<dbReference type="RefSeq" id="WP_105336446.1">
    <property type="nucleotide sequence ID" value="NZ_PUHZ01000016.1"/>
</dbReference>
<reference evidence="1 2" key="1">
    <citation type="submission" date="2018-02" db="EMBL/GenBank/DDBJ databases">
        <title>Comparative genomes isolates from brazilian mangrove.</title>
        <authorList>
            <person name="Araujo J.E."/>
            <person name="Taketani R.G."/>
            <person name="Silva M.C.P."/>
            <person name="Loureco M.V."/>
            <person name="Andreote F.D."/>
        </authorList>
    </citation>
    <scope>NUCLEOTIDE SEQUENCE [LARGE SCALE GENOMIC DNA]</scope>
    <source>
        <strain evidence="1 2">Nap-Phe MGV</strain>
    </source>
</reference>
<accession>A0A2S8GKT0</accession>
<gene>
    <name evidence="1" type="ORF">C5Y93_16060</name>
</gene>
<sequence>MAFDIYVGGFARFFAREWENVVQKWARENGTHYQMIGPDGPPQAANWDEVAEAVTHWRAAMNQGLGEHLPQAMDWDESRNAPYFTARPGYEAYGALLVWAAHAERGTEPPEAYDGEWFSDEAFLECSEPKKGQKYRPITCGSLWLPGEFEFSFDFQDLTGEKVHICANASLQRSLRELNESTFGMSADDLAAALQTDFGENPNLQSLARFGLALFQSLTDESVRRHLPIILST</sequence>
<dbReference type="AlphaFoldDB" id="A0A2S8GKT0"/>
<evidence type="ECO:0000313" key="2">
    <source>
        <dbReference type="Proteomes" id="UP000237819"/>
    </source>
</evidence>
<dbReference type="Proteomes" id="UP000237819">
    <property type="component" value="Unassembled WGS sequence"/>
</dbReference>
<comment type="caution">
    <text evidence="1">The sequence shown here is derived from an EMBL/GenBank/DDBJ whole genome shotgun (WGS) entry which is preliminary data.</text>
</comment>
<organism evidence="1 2">
    <name type="scientific">Blastopirellula marina</name>
    <dbReference type="NCBI Taxonomy" id="124"/>
    <lineage>
        <taxon>Bacteria</taxon>
        <taxon>Pseudomonadati</taxon>
        <taxon>Planctomycetota</taxon>
        <taxon>Planctomycetia</taxon>
        <taxon>Pirellulales</taxon>
        <taxon>Pirellulaceae</taxon>
        <taxon>Blastopirellula</taxon>
    </lineage>
</organism>
<dbReference type="EMBL" id="PUHZ01000016">
    <property type="protein sequence ID" value="PQO45047.1"/>
    <property type="molecule type" value="Genomic_DNA"/>
</dbReference>
<name>A0A2S8GKT0_9BACT</name>
<protein>
    <submittedName>
        <fullName evidence="1">Uncharacterized protein</fullName>
    </submittedName>
</protein>
<dbReference type="OrthoDB" id="1841591at2"/>
<evidence type="ECO:0000313" key="1">
    <source>
        <dbReference type="EMBL" id="PQO45047.1"/>
    </source>
</evidence>